<organism evidence="3 4">
    <name type="scientific">Klenkia sesuvii</name>
    <dbReference type="NCBI Taxonomy" id="3103137"/>
    <lineage>
        <taxon>Bacteria</taxon>
        <taxon>Bacillati</taxon>
        <taxon>Actinomycetota</taxon>
        <taxon>Actinomycetes</taxon>
        <taxon>Geodermatophilales</taxon>
        <taxon>Geodermatophilaceae</taxon>
        <taxon>Klenkia</taxon>
    </lineage>
</organism>
<feature type="transmembrane region" description="Helical" evidence="2">
    <location>
        <begin position="69"/>
        <end position="91"/>
    </location>
</feature>
<evidence type="ECO:0000256" key="2">
    <source>
        <dbReference type="SAM" id="Phobius"/>
    </source>
</evidence>
<sequence>MAAVNRLTQHLLLVLLGGVTLRVSLGQGYLAYVQAGFRPLLVLAGALVLAVGAVGVVRSRPGADDGHPGLSVAWLLLAPVAVLLVVAPGPLGSFTAQRQAAPVVAPLEGDAPLGIGADDPGETHRTMTLSGYAVRTQQGDTTPLQGRSIRLVGFLSPREGGGWYVSRIRIACCAADATAVQVVLAGDVPGAADQWVEVVGEYTPSLPHPSLGYPEPALRPVTVTPVDPPADGYED</sequence>
<keyword evidence="2" id="KW-1133">Transmembrane helix</keyword>
<feature type="region of interest" description="Disordered" evidence="1">
    <location>
        <begin position="210"/>
        <end position="235"/>
    </location>
</feature>
<dbReference type="RefSeq" id="WP_336404429.1">
    <property type="nucleotide sequence ID" value="NZ_JBAPLU010000009.1"/>
</dbReference>
<keyword evidence="2" id="KW-0472">Membrane</keyword>
<dbReference type="EMBL" id="JBAPLU010000009">
    <property type="protein sequence ID" value="MEI4272294.1"/>
    <property type="molecule type" value="Genomic_DNA"/>
</dbReference>
<comment type="caution">
    <text evidence="3">The sequence shown here is derived from an EMBL/GenBank/DDBJ whole genome shotgun (WGS) entry which is preliminary data.</text>
</comment>
<feature type="transmembrane region" description="Helical" evidence="2">
    <location>
        <begin position="36"/>
        <end position="57"/>
    </location>
</feature>
<dbReference type="NCBIfam" id="TIGR03943">
    <property type="entry name" value="TIGR03943 family putative permease subunit"/>
    <property type="match status" value="1"/>
</dbReference>
<name>A0ABU8DTW7_9ACTN</name>
<protein>
    <submittedName>
        <fullName evidence="3">TIGR03943 family protein</fullName>
    </submittedName>
</protein>
<dbReference type="InterPro" id="IPR015402">
    <property type="entry name" value="DUF1980"/>
</dbReference>
<keyword evidence="4" id="KW-1185">Reference proteome</keyword>
<proteinExistence type="predicted"/>
<reference evidence="3 4" key="1">
    <citation type="submission" date="2024-03" db="EMBL/GenBank/DDBJ databases">
        <title>Draft genome sequence of Klenkia sp. LSe6-5.</title>
        <authorList>
            <person name="Duangmal K."/>
            <person name="Chantavorakit T."/>
        </authorList>
    </citation>
    <scope>NUCLEOTIDE SEQUENCE [LARGE SCALE GENOMIC DNA]</scope>
    <source>
        <strain evidence="3 4">LSe6-5</strain>
    </source>
</reference>
<evidence type="ECO:0000256" key="1">
    <source>
        <dbReference type="SAM" id="MobiDB-lite"/>
    </source>
</evidence>
<evidence type="ECO:0000313" key="3">
    <source>
        <dbReference type="EMBL" id="MEI4272294.1"/>
    </source>
</evidence>
<evidence type="ECO:0000313" key="4">
    <source>
        <dbReference type="Proteomes" id="UP001361570"/>
    </source>
</evidence>
<gene>
    <name evidence="3" type="ORF">TEK04_11235</name>
</gene>
<accession>A0ABU8DTW7</accession>
<dbReference type="Proteomes" id="UP001361570">
    <property type="component" value="Unassembled WGS sequence"/>
</dbReference>
<keyword evidence="2" id="KW-0812">Transmembrane</keyword>